<keyword evidence="1" id="KW-1133">Transmembrane helix</keyword>
<gene>
    <name evidence="3" type="ORF">DF3PB_1240004</name>
    <name evidence="4" type="ORF">DF3PB_580004</name>
</gene>
<dbReference type="InterPro" id="IPR012495">
    <property type="entry name" value="TadE-like_dom"/>
</dbReference>
<protein>
    <recommendedName>
        <fullName evidence="2">TadE-like domain-containing protein</fullName>
    </recommendedName>
</protein>
<evidence type="ECO:0000259" key="2">
    <source>
        <dbReference type="Pfam" id="PF07811"/>
    </source>
</evidence>
<feature type="domain" description="TadE-like" evidence="2">
    <location>
        <begin position="17"/>
        <end position="59"/>
    </location>
</feature>
<evidence type="ECO:0000256" key="1">
    <source>
        <dbReference type="SAM" id="Phobius"/>
    </source>
</evidence>
<accession>A0A380T8J7</accession>
<name>A0A380T8J7_9ZZZZ</name>
<dbReference type="EMBL" id="UIDG01000534">
    <property type="protein sequence ID" value="SUS08097.1"/>
    <property type="molecule type" value="Genomic_DNA"/>
</dbReference>
<dbReference type="EMBL" id="UIDG01000029">
    <property type="protein sequence ID" value="SUS04234.1"/>
    <property type="molecule type" value="Genomic_DNA"/>
</dbReference>
<keyword evidence="1" id="KW-0812">Transmembrane</keyword>
<organism evidence="3">
    <name type="scientific">metagenome</name>
    <dbReference type="NCBI Taxonomy" id="256318"/>
    <lineage>
        <taxon>unclassified sequences</taxon>
        <taxon>metagenomes</taxon>
    </lineage>
</organism>
<sequence length="205" mass="22370">MAHPRKTFRTLFRRNEGGSAVEFALLAPALFLITFGIIDIGIMLLTWVMMEGGLREAARYAITGAAPTQTASRLEEVIKIVEDKTSGLIDLASARIEAHAYPGFDDVGKAESYVDAGDMNGSYDAGESFTDCNGNGKWDNDRGKDGDAGDSADVVLYTFEYDYKLLTPVLNDLIGTNGKFPLRASVLVRNEPWESGKTSKDKKKC</sequence>
<dbReference type="Pfam" id="PF07811">
    <property type="entry name" value="TadE"/>
    <property type="match status" value="1"/>
</dbReference>
<evidence type="ECO:0000313" key="4">
    <source>
        <dbReference type="EMBL" id="SUS08097.1"/>
    </source>
</evidence>
<proteinExistence type="predicted"/>
<keyword evidence="1" id="KW-0472">Membrane</keyword>
<feature type="transmembrane region" description="Helical" evidence="1">
    <location>
        <begin position="21"/>
        <end position="50"/>
    </location>
</feature>
<reference evidence="3" key="1">
    <citation type="submission" date="2018-07" db="EMBL/GenBank/DDBJ databases">
        <authorList>
            <person name="Quirk P.G."/>
            <person name="Krulwich T.A."/>
        </authorList>
    </citation>
    <scope>NUCLEOTIDE SEQUENCE</scope>
</reference>
<dbReference type="AlphaFoldDB" id="A0A380T8J7"/>
<evidence type="ECO:0000313" key="3">
    <source>
        <dbReference type="EMBL" id="SUS04234.1"/>
    </source>
</evidence>